<dbReference type="Proteomes" id="UP000053558">
    <property type="component" value="Unassembled WGS sequence"/>
</dbReference>
<sequence>MTLSCLLTVSATYYEALDARDKYIIMSVQNYEGKVHRYVGYPVVDALQMMGRAHCPREDDRSRCVLMIQQTRTEFYKEFEATYGGGGRSSITTFTKVQTQVPQVLYMLDEAVFIGVPTVSDEAICAKLALLRL</sequence>
<dbReference type="AlphaFoldDB" id="A0A5M3MXB8"/>
<reference evidence="2" key="1">
    <citation type="journal article" date="2012" name="Science">
        <title>The Paleozoic origin of enzymatic lignin decomposition reconstructed from 31 fungal genomes.</title>
        <authorList>
            <person name="Floudas D."/>
            <person name="Binder M."/>
            <person name="Riley R."/>
            <person name="Barry K."/>
            <person name="Blanchette R.A."/>
            <person name="Henrissat B."/>
            <person name="Martinez A.T."/>
            <person name="Otillar R."/>
            <person name="Spatafora J.W."/>
            <person name="Yadav J.S."/>
            <person name="Aerts A."/>
            <person name="Benoit I."/>
            <person name="Boyd A."/>
            <person name="Carlson A."/>
            <person name="Copeland A."/>
            <person name="Coutinho P.M."/>
            <person name="de Vries R.P."/>
            <person name="Ferreira P."/>
            <person name="Findley K."/>
            <person name="Foster B."/>
            <person name="Gaskell J."/>
            <person name="Glotzer D."/>
            <person name="Gorecki P."/>
            <person name="Heitman J."/>
            <person name="Hesse C."/>
            <person name="Hori C."/>
            <person name="Igarashi K."/>
            <person name="Jurgens J.A."/>
            <person name="Kallen N."/>
            <person name="Kersten P."/>
            <person name="Kohler A."/>
            <person name="Kuees U."/>
            <person name="Kumar T.K.A."/>
            <person name="Kuo A."/>
            <person name="LaButti K."/>
            <person name="Larrondo L.F."/>
            <person name="Lindquist E."/>
            <person name="Ling A."/>
            <person name="Lombard V."/>
            <person name="Lucas S."/>
            <person name="Lundell T."/>
            <person name="Martin R."/>
            <person name="McLaughlin D.J."/>
            <person name="Morgenstern I."/>
            <person name="Morin E."/>
            <person name="Murat C."/>
            <person name="Nagy L.G."/>
            <person name="Nolan M."/>
            <person name="Ohm R.A."/>
            <person name="Patyshakuliyeva A."/>
            <person name="Rokas A."/>
            <person name="Ruiz-Duenas F.J."/>
            <person name="Sabat G."/>
            <person name="Salamov A."/>
            <person name="Samejima M."/>
            <person name="Schmutz J."/>
            <person name="Slot J.C."/>
            <person name="St John F."/>
            <person name="Stenlid J."/>
            <person name="Sun H."/>
            <person name="Sun S."/>
            <person name="Syed K."/>
            <person name="Tsang A."/>
            <person name="Wiebenga A."/>
            <person name="Young D."/>
            <person name="Pisabarro A."/>
            <person name="Eastwood D.C."/>
            <person name="Martin F."/>
            <person name="Cullen D."/>
            <person name="Grigoriev I.V."/>
            <person name="Hibbett D.S."/>
        </authorList>
    </citation>
    <scope>NUCLEOTIDE SEQUENCE [LARGE SCALE GENOMIC DNA]</scope>
    <source>
        <strain evidence="2">RWD-64-598 SS2</strain>
    </source>
</reference>
<gene>
    <name evidence="1" type="ORF">CONPUDRAFT_70689</name>
</gene>
<name>A0A5M3MXB8_CONPW</name>
<dbReference type="EMBL" id="JH711575">
    <property type="protein sequence ID" value="EIW83730.1"/>
    <property type="molecule type" value="Genomic_DNA"/>
</dbReference>
<dbReference type="OrthoDB" id="3051343at2759"/>
<keyword evidence="2" id="KW-1185">Reference proteome</keyword>
<evidence type="ECO:0000313" key="1">
    <source>
        <dbReference type="EMBL" id="EIW83730.1"/>
    </source>
</evidence>
<evidence type="ECO:0000313" key="2">
    <source>
        <dbReference type="Proteomes" id="UP000053558"/>
    </source>
</evidence>
<comment type="caution">
    <text evidence="1">The sequence shown here is derived from an EMBL/GenBank/DDBJ whole genome shotgun (WGS) entry which is preliminary data.</text>
</comment>
<organism evidence="1 2">
    <name type="scientific">Coniophora puteana (strain RWD-64-598)</name>
    <name type="common">Brown rot fungus</name>
    <dbReference type="NCBI Taxonomy" id="741705"/>
    <lineage>
        <taxon>Eukaryota</taxon>
        <taxon>Fungi</taxon>
        <taxon>Dikarya</taxon>
        <taxon>Basidiomycota</taxon>
        <taxon>Agaricomycotina</taxon>
        <taxon>Agaricomycetes</taxon>
        <taxon>Agaricomycetidae</taxon>
        <taxon>Boletales</taxon>
        <taxon>Coniophorineae</taxon>
        <taxon>Coniophoraceae</taxon>
        <taxon>Coniophora</taxon>
    </lineage>
</organism>
<dbReference type="Gene3D" id="3.40.50.300">
    <property type="entry name" value="P-loop containing nucleotide triphosphate hydrolases"/>
    <property type="match status" value="1"/>
</dbReference>
<proteinExistence type="predicted"/>
<accession>A0A5M3MXB8</accession>
<dbReference type="KEGG" id="cput:CONPUDRAFT_70689"/>
<protein>
    <submittedName>
        <fullName evidence="1">Uncharacterized protein</fullName>
    </submittedName>
</protein>
<dbReference type="InterPro" id="IPR027417">
    <property type="entry name" value="P-loop_NTPase"/>
</dbReference>
<dbReference type="GeneID" id="19208843"/>
<dbReference type="RefSeq" id="XP_007765379.1">
    <property type="nucleotide sequence ID" value="XM_007767189.1"/>
</dbReference>